<feature type="transmembrane region" description="Helical" evidence="1">
    <location>
        <begin position="309"/>
        <end position="337"/>
    </location>
</feature>
<dbReference type="PANTHER" id="PTHR20992:SF9">
    <property type="entry name" value="AT15442P-RELATED"/>
    <property type="match status" value="1"/>
</dbReference>
<evidence type="ECO:0000313" key="3">
    <source>
        <dbReference type="RefSeq" id="XP_030760170.1"/>
    </source>
</evidence>
<protein>
    <submittedName>
        <fullName evidence="3">Uncharacterized protein LOC115885405</fullName>
    </submittedName>
</protein>
<feature type="transmembrane region" description="Helical" evidence="1">
    <location>
        <begin position="282"/>
        <end position="302"/>
    </location>
</feature>
<dbReference type="GeneID" id="115885405"/>
<keyword evidence="2" id="KW-1185">Reference proteome</keyword>
<evidence type="ECO:0000256" key="1">
    <source>
        <dbReference type="SAM" id="Phobius"/>
    </source>
</evidence>
<evidence type="ECO:0000313" key="2">
    <source>
        <dbReference type="Proteomes" id="UP000504635"/>
    </source>
</evidence>
<accession>A0A6J2YB68</accession>
<keyword evidence="1" id="KW-0472">Membrane</keyword>
<dbReference type="RefSeq" id="XP_030760170.1">
    <property type="nucleotide sequence ID" value="XM_030904310.1"/>
</dbReference>
<dbReference type="KEGG" id="soy:115885405"/>
<dbReference type="Proteomes" id="UP000504635">
    <property type="component" value="Unplaced"/>
</dbReference>
<dbReference type="OrthoDB" id="543859at2759"/>
<feature type="transmembrane region" description="Helical" evidence="1">
    <location>
        <begin position="240"/>
        <end position="262"/>
    </location>
</feature>
<sequence length="561" mass="62841">MSGSGVILILIPTEKHEKCLLQKKKKVTIDERPMSPTGSELKKVESTHPDYQSMEKIIKLTLEQLEISNTTWTKTDDKNHYQIMFPIECGTKCEDMLEILREHDIGKKLNSKISVMPCSIHYHGNSLNENEEFLEDETILDKENEIKNSGWNIFVSSVKSRLTVAQVVENVRVHAAITFDFIMLLLISTTLCALGLVENDKICMLSSMLISPMMGPVMAGTFGTVIRDKHLQKIGVRNELIGLGIATLVGFCYGSIICVITDRYGTSDWPTYEMYSRGVLRSLWVGALIALLSGAAVALGILSDNIASLVGVAISTSLMPPAVNAGLLWSLGFVYYLKGDVSSRYTSITHTDYYSNESFTELLTLGAVSICLTFVNIVCIYAAGILVFKIKEVAPNSSKDQARRNFWKHDIKETRNYNKTFHNDSFNYYQTLLNSRKLGDMLHFSTDLSKENFRENIKRPQYTWSPCSNLINSKNESTPSKLLHIPIMKTRNESYNGQYRRLSQIFPRSSDAEENLKVIKEKVSEKSPLLKSGGSGGSGMSIGRKFIVTPCQVETTPLLNV</sequence>
<dbReference type="Pfam" id="PF04087">
    <property type="entry name" value="DUF389"/>
    <property type="match status" value="1"/>
</dbReference>
<proteinExistence type="predicted"/>
<keyword evidence="1" id="KW-1133">Transmembrane helix</keyword>
<reference evidence="3" key="1">
    <citation type="submission" date="2025-08" db="UniProtKB">
        <authorList>
            <consortium name="RefSeq"/>
        </authorList>
    </citation>
    <scope>IDENTIFICATION</scope>
    <source>
        <tissue evidence="3">Gonads</tissue>
    </source>
</reference>
<dbReference type="PANTHER" id="PTHR20992">
    <property type="entry name" value="AT15442P-RELATED"/>
    <property type="match status" value="1"/>
</dbReference>
<organism evidence="2 3">
    <name type="scientific">Sitophilus oryzae</name>
    <name type="common">Rice weevil</name>
    <name type="synonym">Curculio oryzae</name>
    <dbReference type="NCBI Taxonomy" id="7048"/>
    <lineage>
        <taxon>Eukaryota</taxon>
        <taxon>Metazoa</taxon>
        <taxon>Ecdysozoa</taxon>
        <taxon>Arthropoda</taxon>
        <taxon>Hexapoda</taxon>
        <taxon>Insecta</taxon>
        <taxon>Pterygota</taxon>
        <taxon>Neoptera</taxon>
        <taxon>Endopterygota</taxon>
        <taxon>Coleoptera</taxon>
        <taxon>Polyphaga</taxon>
        <taxon>Cucujiformia</taxon>
        <taxon>Curculionidae</taxon>
        <taxon>Dryophthorinae</taxon>
        <taxon>Sitophilus</taxon>
    </lineage>
</organism>
<dbReference type="AlphaFoldDB" id="A0A6J2YB68"/>
<gene>
    <name evidence="3" type="primary">LOC115885405</name>
</gene>
<dbReference type="InParanoid" id="A0A6J2YB68"/>
<feature type="transmembrane region" description="Helical" evidence="1">
    <location>
        <begin position="209"/>
        <end position="228"/>
    </location>
</feature>
<feature type="transmembrane region" description="Helical" evidence="1">
    <location>
        <begin position="177"/>
        <end position="197"/>
    </location>
</feature>
<name>A0A6J2YB68_SITOR</name>
<keyword evidence="1" id="KW-0812">Transmembrane</keyword>
<dbReference type="InterPro" id="IPR005240">
    <property type="entry name" value="DUF389"/>
</dbReference>
<feature type="transmembrane region" description="Helical" evidence="1">
    <location>
        <begin position="362"/>
        <end position="388"/>
    </location>
</feature>